<dbReference type="Proteomes" id="UP001341840">
    <property type="component" value="Unassembled WGS sequence"/>
</dbReference>
<dbReference type="InterPro" id="IPR036236">
    <property type="entry name" value="Znf_C2H2_sf"/>
</dbReference>
<evidence type="ECO:0000256" key="1">
    <source>
        <dbReference type="ARBA" id="ARBA00004123"/>
    </source>
</evidence>
<protein>
    <recommendedName>
        <fullName evidence="8">C2H2-type domain-containing protein</fullName>
    </recommendedName>
</protein>
<dbReference type="SUPFAM" id="SSF57667">
    <property type="entry name" value="beta-beta-alpha zinc fingers"/>
    <property type="match status" value="1"/>
</dbReference>
<evidence type="ECO:0000256" key="4">
    <source>
        <dbReference type="ARBA" id="ARBA00022833"/>
    </source>
</evidence>
<feature type="region of interest" description="Disordered" evidence="7">
    <location>
        <begin position="1"/>
        <end position="28"/>
    </location>
</feature>
<dbReference type="PANTHER" id="PTHR47287:SF15">
    <property type="entry name" value="ZINC FINGER PROTEIN 3-LIKE"/>
    <property type="match status" value="1"/>
</dbReference>
<evidence type="ECO:0000313" key="9">
    <source>
        <dbReference type="EMBL" id="MED6113288.1"/>
    </source>
</evidence>
<name>A0ABU6QN68_9FABA</name>
<feature type="compositionally biased region" description="Basic residues" evidence="7">
    <location>
        <begin position="104"/>
        <end position="123"/>
    </location>
</feature>
<feature type="region of interest" description="Disordered" evidence="7">
    <location>
        <begin position="98"/>
        <end position="125"/>
    </location>
</feature>
<dbReference type="PANTHER" id="PTHR47287">
    <property type="entry name" value="C2H2 AND C2HC ZINC FINGERS SUPERFAMILY PROTEIN"/>
    <property type="match status" value="1"/>
</dbReference>
<dbReference type="Gene3D" id="3.30.160.60">
    <property type="entry name" value="Classic Zinc Finger"/>
    <property type="match status" value="1"/>
</dbReference>
<reference evidence="9 10" key="1">
    <citation type="journal article" date="2023" name="Plants (Basel)">
        <title>Bridging the Gap: Combining Genomics and Transcriptomics Approaches to Understand Stylosanthes scabra, an Orphan Legume from the Brazilian Caatinga.</title>
        <authorList>
            <person name="Ferreira-Neto J.R.C."/>
            <person name="da Silva M.D."/>
            <person name="Binneck E."/>
            <person name="de Melo N.F."/>
            <person name="da Silva R.H."/>
            <person name="de Melo A.L.T.M."/>
            <person name="Pandolfi V."/>
            <person name="Bustamante F.O."/>
            <person name="Brasileiro-Vidal A.C."/>
            <person name="Benko-Iseppon A.M."/>
        </authorList>
    </citation>
    <scope>NUCLEOTIDE SEQUENCE [LARGE SCALE GENOMIC DNA]</scope>
    <source>
        <tissue evidence="9">Leaves</tissue>
    </source>
</reference>
<dbReference type="PROSITE" id="PS00028">
    <property type="entry name" value="ZINC_FINGER_C2H2_1"/>
    <property type="match status" value="1"/>
</dbReference>
<keyword evidence="5" id="KW-0539">Nucleus</keyword>
<evidence type="ECO:0000256" key="3">
    <source>
        <dbReference type="ARBA" id="ARBA00022771"/>
    </source>
</evidence>
<keyword evidence="3 6" id="KW-0863">Zinc-finger</keyword>
<evidence type="ECO:0000256" key="5">
    <source>
        <dbReference type="ARBA" id="ARBA00023242"/>
    </source>
</evidence>
<dbReference type="InterPro" id="IPR044246">
    <property type="entry name" value="ZFP3-like"/>
</dbReference>
<evidence type="ECO:0000256" key="7">
    <source>
        <dbReference type="SAM" id="MobiDB-lite"/>
    </source>
</evidence>
<organism evidence="9 10">
    <name type="scientific">Stylosanthes scabra</name>
    <dbReference type="NCBI Taxonomy" id="79078"/>
    <lineage>
        <taxon>Eukaryota</taxon>
        <taxon>Viridiplantae</taxon>
        <taxon>Streptophyta</taxon>
        <taxon>Embryophyta</taxon>
        <taxon>Tracheophyta</taxon>
        <taxon>Spermatophyta</taxon>
        <taxon>Magnoliopsida</taxon>
        <taxon>eudicotyledons</taxon>
        <taxon>Gunneridae</taxon>
        <taxon>Pentapetalae</taxon>
        <taxon>rosids</taxon>
        <taxon>fabids</taxon>
        <taxon>Fabales</taxon>
        <taxon>Fabaceae</taxon>
        <taxon>Papilionoideae</taxon>
        <taxon>50 kb inversion clade</taxon>
        <taxon>dalbergioids sensu lato</taxon>
        <taxon>Dalbergieae</taxon>
        <taxon>Pterocarpus clade</taxon>
        <taxon>Stylosanthes</taxon>
    </lineage>
</organism>
<feature type="region of interest" description="Disordered" evidence="7">
    <location>
        <begin position="55"/>
        <end position="78"/>
    </location>
</feature>
<evidence type="ECO:0000259" key="8">
    <source>
        <dbReference type="PROSITE" id="PS50157"/>
    </source>
</evidence>
<keyword evidence="2" id="KW-0479">Metal-binding</keyword>
<feature type="domain" description="C2H2-type" evidence="8">
    <location>
        <begin position="84"/>
        <end position="111"/>
    </location>
</feature>
<evidence type="ECO:0000313" key="10">
    <source>
        <dbReference type="Proteomes" id="UP001341840"/>
    </source>
</evidence>
<evidence type="ECO:0000256" key="6">
    <source>
        <dbReference type="PROSITE-ProRule" id="PRU00042"/>
    </source>
</evidence>
<gene>
    <name evidence="9" type="ORF">PIB30_069391</name>
</gene>
<dbReference type="EMBL" id="JASCZI010000761">
    <property type="protein sequence ID" value="MED6113288.1"/>
    <property type="molecule type" value="Genomic_DNA"/>
</dbReference>
<proteinExistence type="predicted"/>
<accession>A0ABU6QN68</accession>
<keyword evidence="4" id="KW-0862">Zinc</keyword>
<dbReference type="InterPro" id="IPR013087">
    <property type="entry name" value="Znf_C2H2_type"/>
</dbReference>
<dbReference type="PROSITE" id="PS50157">
    <property type="entry name" value="ZINC_FINGER_C2H2_2"/>
    <property type="match status" value="1"/>
</dbReference>
<evidence type="ECO:0000256" key="2">
    <source>
        <dbReference type="ARBA" id="ARBA00022723"/>
    </source>
</evidence>
<comment type="subcellular location">
    <subcellularLocation>
        <location evidence="1">Nucleus</location>
    </subcellularLocation>
</comment>
<keyword evidence="10" id="KW-1185">Reference proteome</keyword>
<sequence>MDLQTLEDLNMVTQKPSMHENNENQELEESIQLDLSLSSNDDSSKTKHKQELNLLNFLDPNSPENSSDSTHNKNKNNEMEHRTFSCNYCQRKFYSSQALGGHQNAHKRERTLARRGHHHHHKSPLLSSSMVDFGYRFSSSNSASSSSNGSYNKPLGIQAHSMINKPSYHQPPFFAATCRENGWQRQHYLDSQPAIGKLNNHNGMESESSSSVAAIGGGGGGGVPRLGKFLPARLVTQGFGGYWFGSSSSHLNSSKHDNNKLQKLDLSLKL</sequence>
<comment type="caution">
    <text evidence="9">The sequence shown here is derived from an EMBL/GenBank/DDBJ whole genome shotgun (WGS) entry which is preliminary data.</text>
</comment>